<dbReference type="InterPro" id="IPR001789">
    <property type="entry name" value="Sig_transdc_resp-reg_receiver"/>
</dbReference>
<dbReference type="InterPro" id="IPR039420">
    <property type="entry name" value="WalR-like"/>
</dbReference>
<evidence type="ECO:0000259" key="4">
    <source>
        <dbReference type="PROSITE" id="PS50110"/>
    </source>
</evidence>
<dbReference type="PROSITE" id="PS50043">
    <property type="entry name" value="HTH_LUXR_2"/>
    <property type="match status" value="1"/>
</dbReference>
<dbReference type="Proteomes" id="UP001430193">
    <property type="component" value="Unassembled WGS sequence"/>
</dbReference>
<dbReference type="Pfam" id="PF00196">
    <property type="entry name" value="GerE"/>
    <property type="match status" value="1"/>
</dbReference>
<feature type="domain" description="Response regulatory" evidence="4">
    <location>
        <begin position="3"/>
        <end position="119"/>
    </location>
</feature>
<gene>
    <name evidence="5" type="ORF">ISS99_21385</name>
</gene>
<dbReference type="InterPro" id="IPR016032">
    <property type="entry name" value="Sig_transdc_resp-reg_C-effctor"/>
</dbReference>
<accession>A0ABS2KLS5</accession>
<dbReference type="EMBL" id="JADIKF010000040">
    <property type="protein sequence ID" value="MBM7132091.1"/>
    <property type="molecule type" value="Genomic_DNA"/>
</dbReference>
<feature type="modified residue" description="4-aspartylphosphate" evidence="2">
    <location>
        <position position="54"/>
    </location>
</feature>
<dbReference type="SUPFAM" id="SSF46894">
    <property type="entry name" value="C-terminal effector domain of the bipartite response regulators"/>
    <property type="match status" value="1"/>
</dbReference>
<feature type="domain" description="HTH luxR-type" evidence="3">
    <location>
        <begin position="133"/>
        <end position="198"/>
    </location>
</feature>
<evidence type="ECO:0000256" key="2">
    <source>
        <dbReference type="PROSITE-ProRule" id="PRU00169"/>
    </source>
</evidence>
<dbReference type="SMART" id="SM00448">
    <property type="entry name" value="REC"/>
    <property type="match status" value="1"/>
</dbReference>
<dbReference type="PRINTS" id="PR00038">
    <property type="entry name" value="HTHLUXR"/>
</dbReference>
<evidence type="ECO:0000256" key="1">
    <source>
        <dbReference type="ARBA" id="ARBA00023125"/>
    </source>
</evidence>
<keyword evidence="1" id="KW-0238">DNA-binding</keyword>
<protein>
    <submittedName>
        <fullName evidence="5">Response regulator transcription factor</fullName>
    </submittedName>
</protein>
<evidence type="ECO:0000259" key="3">
    <source>
        <dbReference type="PROSITE" id="PS50043"/>
    </source>
</evidence>
<dbReference type="Gene3D" id="3.40.50.2300">
    <property type="match status" value="1"/>
</dbReference>
<dbReference type="InterPro" id="IPR011006">
    <property type="entry name" value="CheY-like_superfamily"/>
</dbReference>
<evidence type="ECO:0000313" key="5">
    <source>
        <dbReference type="EMBL" id="MBM7132091.1"/>
    </source>
</evidence>
<evidence type="ECO:0000313" key="6">
    <source>
        <dbReference type="Proteomes" id="UP001430193"/>
    </source>
</evidence>
<keyword evidence="2" id="KW-0597">Phosphoprotein</keyword>
<dbReference type="CDD" id="cd19930">
    <property type="entry name" value="REC_DesR-like"/>
    <property type="match status" value="1"/>
</dbReference>
<organism evidence="5 6">
    <name type="scientific">Dyella mobilis</name>
    <dbReference type="NCBI Taxonomy" id="1849582"/>
    <lineage>
        <taxon>Bacteria</taxon>
        <taxon>Pseudomonadati</taxon>
        <taxon>Pseudomonadota</taxon>
        <taxon>Gammaproteobacteria</taxon>
        <taxon>Lysobacterales</taxon>
        <taxon>Rhodanobacteraceae</taxon>
        <taxon>Dyella</taxon>
    </lineage>
</organism>
<dbReference type="Pfam" id="PF00072">
    <property type="entry name" value="Response_reg"/>
    <property type="match status" value="1"/>
</dbReference>
<dbReference type="PANTHER" id="PTHR43214">
    <property type="entry name" value="TWO-COMPONENT RESPONSE REGULATOR"/>
    <property type="match status" value="1"/>
</dbReference>
<sequence>MIRVLLAEDQAMVRGALSALLNLESDIEVLGSVADGEAAWREVQRLKPDVLVTDIEMPGITGLELVQRIQRHELPVKAIIVTTFARPGFLRRALDAGVSGYLLKDAPAENLAEALRTVHRGGRSIDPQLALEAWSEADPLNDRERQVLRMAGEGQSATDIAAHLNLSHGTVRNYLSEAIGKLGASNRIEAYRLARQKGWL</sequence>
<dbReference type="PROSITE" id="PS50110">
    <property type="entry name" value="RESPONSE_REGULATORY"/>
    <property type="match status" value="1"/>
</dbReference>
<comment type="caution">
    <text evidence="5">The sequence shown here is derived from an EMBL/GenBank/DDBJ whole genome shotgun (WGS) entry which is preliminary data.</text>
</comment>
<keyword evidence="6" id="KW-1185">Reference proteome</keyword>
<name>A0ABS2KLS5_9GAMM</name>
<reference evidence="5" key="1">
    <citation type="submission" date="2020-10" db="EMBL/GenBank/DDBJ databases">
        <title>Phylogeny of dyella-like bacteria.</title>
        <authorList>
            <person name="Fu J."/>
        </authorList>
    </citation>
    <scope>NUCLEOTIDE SEQUENCE</scope>
    <source>
        <strain evidence="5">DHON07</strain>
    </source>
</reference>
<dbReference type="SUPFAM" id="SSF52172">
    <property type="entry name" value="CheY-like"/>
    <property type="match status" value="1"/>
</dbReference>
<proteinExistence type="predicted"/>
<dbReference type="PANTHER" id="PTHR43214:SF42">
    <property type="entry name" value="TRANSCRIPTIONAL REGULATORY PROTEIN DESR"/>
    <property type="match status" value="1"/>
</dbReference>
<dbReference type="InterPro" id="IPR000792">
    <property type="entry name" value="Tscrpt_reg_LuxR_C"/>
</dbReference>
<dbReference type="RefSeq" id="WP_204633619.1">
    <property type="nucleotide sequence ID" value="NZ_BSOC01000001.1"/>
</dbReference>
<dbReference type="SMART" id="SM00421">
    <property type="entry name" value="HTH_LUXR"/>
    <property type="match status" value="1"/>
</dbReference>
<dbReference type="CDD" id="cd06170">
    <property type="entry name" value="LuxR_C_like"/>
    <property type="match status" value="1"/>
</dbReference>